<evidence type="ECO:0000313" key="3">
    <source>
        <dbReference type="Proteomes" id="UP000182409"/>
    </source>
</evidence>
<evidence type="ECO:0000256" key="1">
    <source>
        <dbReference type="SAM" id="SignalP"/>
    </source>
</evidence>
<dbReference type="Pfam" id="PF05960">
    <property type="entry name" value="DUF885"/>
    <property type="match status" value="1"/>
</dbReference>
<gene>
    <name evidence="2" type="ORF">SAMN05443244_3369</name>
</gene>
<dbReference type="PANTHER" id="PTHR33361">
    <property type="entry name" value="GLR0591 PROTEIN"/>
    <property type="match status" value="1"/>
</dbReference>
<dbReference type="PANTHER" id="PTHR33361:SF16">
    <property type="entry name" value="DUF885 DOMAIN-CONTAINING PROTEIN"/>
    <property type="match status" value="1"/>
</dbReference>
<proteinExistence type="predicted"/>
<protein>
    <submittedName>
        <fullName evidence="2">Uncharacterized conserved protein, DUF885 familyt</fullName>
    </submittedName>
</protein>
<dbReference type="InterPro" id="IPR010281">
    <property type="entry name" value="DUF885"/>
</dbReference>
<feature type="signal peptide" evidence="1">
    <location>
        <begin position="1"/>
        <end position="23"/>
    </location>
</feature>
<feature type="chain" id="PRO_5010263669" evidence="1">
    <location>
        <begin position="24"/>
        <end position="601"/>
    </location>
</feature>
<dbReference type="Proteomes" id="UP000182409">
    <property type="component" value="Unassembled WGS sequence"/>
</dbReference>
<dbReference type="OrthoDB" id="9760040at2"/>
<dbReference type="AlphaFoldDB" id="A0A1H4S7V8"/>
<keyword evidence="1" id="KW-0732">Signal</keyword>
<organism evidence="2 3">
    <name type="scientific">Terriglobus roseus</name>
    <dbReference type="NCBI Taxonomy" id="392734"/>
    <lineage>
        <taxon>Bacteria</taxon>
        <taxon>Pseudomonadati</taxon>
        <taxon>Acidobacteriota</taxon>
        <taxon>Terriglobia</taxon>
        <taxon>Terriglobales</taxon>
        <taxon>Acidobacteriaceae</taxon>
        <taxon>Terriglobus</taxon>
    </lineage>
</organism>
<dbReference type="EMBL" id="FNSD01000001">
    <property type="protein sequence ID" value="SEC40169.1"/>
    <property type="molecule type" value="Genomic_DNA"/>
</dbReference>
<dbReference type="RefSeq" id="WP_074656086.1">
    <property type="nucleotide sequence ID" value="NZ_FNSD01000001.1"/>
</dbReference>
<evidence type="ECO:0000313" key="2">
    <source>
        <dbReference type="EMBL" id="SEC40169.1"/>
    </source>
</evidence>
<name>A0A1H4S7V8_9BACT</name>
<reference evidence="2 3" key="1">
    <citation type="submission" date="2016-10" db="EMBL/GenBank/DDBJ databases">
        <authorList>
            <person name="de Groot N.N."/>
        </authorList>
    </citation>
    <scope>NUCLEOTIDE SEQUENCE [LARGE SCALE GENOMIC DNA]</scope>
    <source>
        <strain evidence="2 3">AB35.6</strain>
    </source>
</reference>
<accession>A0A1H4S7V8</accession>
<sequence>MRLLTPVLCAALALPAFNNFPLAAQIAASPAAAAAPQDAATRARALDKLFDEYWQYQLKVSPETATSVGDPRYNALWTDYSANAFHAAMAREADFITRLGVIDTTGLPEQQRVSAELLLRSLIDDQEAVRFKEWENPVSQFNGPHTGIPQTIAQMPFGTVKDYDNYIARLNAVPAVFAQVQESMSSGIDDGRTQPAFIMQQVLKQVTTLATAKPETSPFALPLTKFPASISVAEQKRIRTEALAAITDKVMPSYDRFGRFLKAQYIPKARSTPGVSTMPDGAAYYAFLIRRSTTTNKTADEIHQIGLAEVKRDEAEMLVIAKKMGFNDLKTFNASIKANPKLHATSAQQMVDAYKAPIAQMQAKLPDLFGRLPKAKLEVATVPAYMEKEQSQAYYEPGTADGSRPGRVFVNTYNFADRGLEGAEDIAYHEGIPGHHLQIAIGQELQGFPEFRKNGGYTAFVEGWGLYAEHLGKDVGFFQDPYNDYGRLEADIWRAIRLVVDTGVHSKGWTRQQMVDFFHEHSSVDETNIQAETDRYIAWPGQALGYKMGQLKILELRDRAKAKLGPKFNLKTFHDEVLDSGALPLDVLERRVDAWIAAGGQ</sequence>